<dbReference type="GO" id="GO:0046872">
    <property type="term" value="F:metal ion binding"/>
    <property type="evidence" value="ECO:0007669"/>
    <property type="project" value="UniProtKB-KW"/>
</dbReference>
<dbReference type="GO" id="GO:0016787">
    <property type="term" value="F:hydrolase activity"/>
    <property type="evidence" value="ECO:0007669"/>
    <property type="project" value="UniProtKB-KW"/>
</dbReference>
<sequence>MITIQTLVFNPFSENTYILYDETKECVIIDPGCFDNKEETEIISFIEEHELTVKYILITHGHIDHVLGVNFLKNKLNVPVWIPKDEESTYNAVPSYAGSYGFESYIHTPADYLIEEGEEIKFGNSSLTTIFAPGHSAGHAAFINVDENICIGGDILFSGSIGRVDLPGGDYDTLIKSIREKIFVLKESMVIYPGHGPTTTVKQEKATNPFFVKP</sequence>
<evidence type="ECO:0000313" key="6">
    <source>
        <dbReference type="EMBL" id="VAW27929.1"/>
    </source>
</evidence>
<name>A0A3B0UTE8_9ZZZZ</name>
<dbReference type="InterPro" id="IPR036866">
    <property type="entry name" value="RibonucZ/Hydroxyglut_hydro"/>
</dbReference>
<accession>A0A3B0UTE8</accession>
<keyword evidence="3 6" id="KW-0378">Hydrolase</keyword>
<evidence type="ECO:0000256" key="1">
    <source>
        <dbReference type="ARBA" id="ARBA00001947"/>
    </source>
</evidence>
<organism evidence="6">
    <name type="scientific">hydrothermal vent metagenome</name>
    <dbReference type="NCBI Taxonomy" id="652676"/>
    <lineage>
        <taxon>unclassified sequences</taxon>
        <taxon>metagenomes</taxon>
        <taxon>ecological metagenomes</taxon>
    </lineage>
</organism>
<proteinExistence type="predicted"/>
<dbReference type="InterPro" id="IPR051453">
    <property type="entry name" value="MBL_Glyoxalase_II"/>
</dbReference>
<reference evidence="6" key="1">
    <citation type="submission" date="2018-06" db="EMBL/GenBank/DDBJ databases">
        <authorList>
            <person name="Zhirakovskaya E."/>
        </authorList>
    </citation>
    <scope>NUCLEOTIDE SEQUENCE</scope>
</reference>
<comment type="cofactor">
    <cofactor evidence="1">
        <name>Zn(2+)</name>
        <dbReference type="ChEBI" id="CHEBI:29105"/>
    </cofactor>
</comment>
<protein>
    <submittedName>
        <fullName evidence="6">MBL-fold metallo-hydrolase superfamily</fullName>
    </submittedName>
</protein>
<dbReference type="AlphaFoldDB" id="A0A3B0UTE8"/>
<dbReference type="InterPro" id="IPR001279">
    <property type="entry name" value="Metallo-B-lactamas"/>
</dbReference>
<keyword evidence="4" id="KW-0862">Zinc</keyword>
<keyword evidence="2" id="KW-0479">Metal-binding</keyword>
<dbReference type="PANTHER" id="PTHR46233:SF3">
    <property type="entry name" value="HYDROXYACYLGLUTATHIONE HYDROLASE GLOC"/>
    <property type="match status" value="1"/>
</dbReference>
<evidence type="ECO:0000259" key="5">
    <source>
        <dbReference type="SMART" id="SM00849"/>
    </source>
</evidence>
<dbReference type="Gene3D" id="3.60.15.10">
    <property type="entry name" value="Ribonuclease Z/Hydroxyacylglutathione hydrolase-like"/>
    <property type="match status" value="1"/>
</dbReference>
<evidence type="ECO:0000256" key="4">
    <source>
        <dbReference type="ARBA" id="ARBA00022833"/>
    </source>
</evidence>
<dbReference type="Pfam" id="PF00753">
    <property type="entry name" value="Lactamase_B"/>
    <property type="match status" value="1"/>
</dbReference>
<dbReference type="CDD" id="cd06262">
    <property type="entry name" value="metallo-hydrolase-like_MBL-fold"/>
    <property type="match status" value="1"/>
</dbReference>
<evidence type="ECO:0000256" key="3">
    <source>
        <dbReference type="ARBA" id="ARBA00022801"/>
    </source>
</evidence>
<dbReference type="PANTHER" id="PTHR46233">
    <property type="entry name" value="HYDROXYACYLGLUTATHIONE HYDROLASE GLOC"/>
    <property type="match status" value="1"/>
</dbReference>
<dbReference type="SUPFAM" id="SSF56281">
    <property type="entry name" value="Metallo-hydrolase/oxidoreductase"/>
    <property type="match status" value="1"/>
</dbReference>
<dbReference type="SMART" id="SM00849">
    <property type="entry name" value="Lactamase_B"/>
    <property type="match status" value="1"/>
</dbReference>
<feature type="domain" description="Metallo-beta-lactamase" evidence="5">
    <location>
        <begin position="13"/>
        <end position="195"/>
    </location>
</feature>
<gene>
    <name evidence="6" type="ORF">MNBD_BACTEROID06-634</name>
</gene>
<dbReference type="EMBL" id="UOES01000327">
    <property type="protein sequence ID" value="VAW27929.1"/>
    <property type="molecule type" value="Genomic_DNA"/>
</dbReference>
<evidence type="ECO:0000256" key="2">
    <source>
        <dbReference type="ARBA" id="ARBA00022723"/>
    </source>
</evidence>